<feature type="compositionally biased region" description="Basic and acidic residues" evidence="5">
    <location>
        <begin position="678"/>
        <end position="693"/>
    </location>
</feature>
<name>A0A433T650_ELYCH</name>
<dbReference type="SUPFAM" id="SSF57850">
    <property type="entry name" value="RING/U-box"/>
    <property type="match status" value="1"/>
</dbReference>
<feature type="region of interest" description="Disordered" evidence="5">
    <location>
        <begin position="1"/>
        <end position="118"/>
    </location>
</feature>
<dbReference type="InterPro" id="IPR001841">
    <property type="entry name" value="Znf_RING"/>
</dbReference>
<evidence type="ECO:0000256" key="5">
    <source>
        <dbReference type="SAM" id="MobiDB-lite"/>
    </source>
</evidence>
<evidence type="ECO:0000313" key="9">
    <source>
        <dbReference type="Proteomes" id="UP000271974"/>
    </source>
</evidence>
<feature type="compositionally biased region" description="Basic and acidic residues" evidence="5">
    <location>
        <begin position="782"/>
        <end position="799"/>
    </location>
</feature>
<organism evidence="8 9">
    <name type="scientific">Elysia chlorotica</name>
    <name type="common">Eastern emerald elysia</name>
    <name type="synonym">Sea slug</name>
    <dbReference type="NCBI Taxonomy" id="188477"/>
    <lineage>
        <taxon>Eukaryota</taxon>
        <taxon>Metazoa</taxon>
        <taxon>Spiralia</taxon>
        <taxon>Lophotrochozoa</taxon>
        <taxon>Mollusca</taxon>
        <taxon>Gastropoda</taxon>
        <taxon>Heterobranchia</taxon>
        <taxon>Euthyneura</taxon>
        <taxon>Panpulmonata</taxon>
        <taxon>Sacoglossa</taxon>
        <taxon>Placobranchoidea</taxon>
        <taxon>Plakobranchidae</taxon>
        <taxon>Elysia</taxon>
    </lineage>
</organism>
<dbReference type="SMART" id="SM00249">
    <property type="entry name" value="PHD"/>
    <property type="match status" value="1"/>
</dbReference>
<feature type="compositionally biased region" description="Basic and acidic residues" evidence="5">
    <location>
        <begin position="747"/>
        <end position="765"/>
    </location>
</feature>
<sequence>MDSEANVNHEAEDVIPGGSKGHEEEERKTEDLSGEEESDEEFSSEEGEESDEEEDGEIEEAEEGDGEEVMDENDDDNDDDDDDDDDEEEEEEEDSEDEELLPQEEAMGADDVSSGEEDCDRCPICLNRLKLQDIGMPESCDHLFCLECIQEWSKNVNTCPVDRQVFHLILAKHPGEDKVYNQFPVENKQELETEEEEAQQDDTVCEVCGLSDREDRLLLCDSCDAGYHCDCLDPPLASVPVQEWFCPDCVQQRSREEEPLQHGRQIARTSVSERVRRIIADARAARAERRRVVAQRIADRESFMDEEPTPGPSSTPRRRGTKRKRTTRKKATKRRKTTVKKKTTRKKKTKKGTPGKKTRKRKVKRKGKSVKTSSASSATSPALARTAQTIASVKGRIADKLGLKPPPRGRSMPIQKAPASSDGARGAGRYEAAPSFSILGSKDELYAFAEEEGEERVPLPENRPAIPANTLSRSALSSHRPLGLGGITQSRRSATATVDGINKARPQAASGETHGVDRPILEPVRSTPSAAQFDLLGSIMSNQDMLHKSGKHIIIQRDGSLTAASSSLEIHAASRNIKLADSQTSSKSTPTAQPGGNSAMTNKTVAVAVTQSLSAATSSSGQTQSSLQLETSWPLAPSADTGLEATGGCRNIKGESGDASTLLTGPSDLNSHSASLRKSKENEPQKCLDSGDHVHVGAQKNSEQPQENNEWPYSNRVNEANDLRLQNKDTASHPASEDTVDLDICNSEEKTSESKSGRLSSRDTSELDVAQSDKRGHRASHRHPDGDSKHHSSGHEGSHRSHSKERRHAVSSHINNHINSPLDSIAQDTCNITSNVTEQATLENKKEDIFLPGGISTFQTEVKSPGLPNAKDGGIRENHSVHCDQTSPEPEVTSDIVSEGNLECCKNYLPPVVTEGKVAPIEESSATVNVIKTEVYGESVKDNLAPTEENLSSANMITREVDVESMKDNVALTDENSSTVNMINREVEDSRDLPPPQNEDNNFSDSVLNRYVVETVVSSKSSGREDHPALLAQESGGKSYGQRSWSDDNLIYEEAGWGDYTSDQEGELSELDSVKKDDRGGDNVSAYNSNACTKDVSDHSKEMKDEKSECHERACTDKYMEQEENIEESIIKTEIEEVSKEAENVGEEKESSFGKADEVGREEGEASDSGEEGEVRDAAHMDGDEDYEEGEIVEEEENFKEIKEENCNGNLGNTDSSGTKEISASLPPEAAVPSKESNLDDNVRIKEEKDSTGEVGDAPNAEDIEEEEEEEEEESSEDDFDPDHPTNGAFMLAKFLESVRSNEFDRKKEKAARKEAVRRRKEEAERRKEAERIAKENAKISIYDFIGSSAKKFGVFVPTPDPKKEDAHQTISKGKGKGVMPCTTDGEPNSGLFNSYRPKGPAWPDREKTGPGRDHRREWAPPSPDREALDPAWRDKDRDHPGAFHGSRRGRGGRTWNPPGQFQPHSPHHHRRRHSRSPTEGREHHRERRSSRRKSRSGSPSVQAGHRENRRDRRRKRKHREIKAEEFQASHSGSSNSESSGDEDAMEGMRRRTSNNHKRSKRRWRYSSEMNGSVSSEEESEGSGSSDGGANIKQEPEVDSDEEVLAKRTSPIHIMPPLPAPPLPPSPAPASPASPASPTSPPSPPAYSPVGPASPAEPPPPPPSPPRSKQQHPRSAHKPASLQAPQPNPQPSHQYPYHQNAHAYPQQQHQQQNTQPYTQKHPQQASQAHPQYPQHYQHPHYPQHQTSHSQHYPHAYSHAQYSQRPAQPGQYPAHQAAATGQYPYSQAHPHPAYPRAQASAATTSRPTSASAHPSYHYYPSQSSASASASGHSQSAATTSQHPAASRSAYQPYPYPYGHPAYMSRYPYQPTTSATASAASGSAQAYSYSQQMAAYHNAARASTATSATSRPPVHPYSGYGSHSGTHPSQHAPSSGQPTTTARPSEVSGRSYGRVASPPSEMARTAKVSSYRISPSEPSFKGVATSDRIASNLLLDEVKKGFRQLVEDAVRSALKPAWNAKKVTKDEYKDIFKRAVDKVCGSKETVVQQDKIQFLVEAYVTKARKTRTS</sequence>
<feature type="compositionally biased region" description="Polar residues" evidence="5">
    <location>
        <begin position="1965"/>
        <end position="1975"/>
    </location>
</feature>
<dbReference type="Pfam" id="PF13639">
    <property type="entry name" value="zf-RING_2"/>
    <property type="match status" value="1"/>
</dbReference>
<gene>
    <name evidence="8" type="ORF">EGW08_015190</name>
</gene>
<feature type="compositionally biased region" description="Low complexity" evidence="5">
    <location>
        <begin position="1699"/>
        <end position="1719"/>
    </location>
</feature>
<dbReference type="PROSITE" id="PS50089">
    <property type="entry name" value="ZF_RING_2"/>
    <property type="match status" value="1"/>
</dbReference>
<dbReference type="PROSITE" id="PS50016">
    <property type="entry name" value="ZF_PHD_2"/>
    <property type="match status" value="1"/>
</dbReference>
<feature type="region of interest" description="Disordered" evidence="5">
    <location>
        <begin position="400"/>
        <end position="428"/>
    </location>
</feature>
<feature type="region of interest" description="Disordered" evidence="5">
    <location>
        <begin position="729"/>
        <end position="811"/>
    </location>
</feature>
<feature type="region of interest" description="Disordered" evidence="5">
    <location>
        <begin position="1019"/>
        <end position="1043"/>
    </location>
</feature>
<dbReference type="PANTHER" id="PTHR12618">
    <property type="entry name" value="PHD AND RING FINGER DOMAIN-CONTAINING PROTEIN 1"/>
    <property type="match status" value="1"/>
</dbReference>
<feature type="compositionally biased region" description="Acidic residues" evidence="5">
    <location>
        <begin position="1183"/>
        <end position="1198"/>
    </location>
</feature>
<feature type="compositionally biased region" description="Basic residues" evidence="5">
    <location>
        <begin position="1466"/>
        <end position="1476"/>
    </location>
</feature>
<dbReference type="InterPro" id="IPR047157">
    <property type="entry name" value="PHRF1/Atg35"/>
</dbReference>
<keyword evidence="3" id="KW-0862">Zinc</keyword>
<feature type="compositionally biased region" description="Basic and acidic residues" evidence="5">
    <location>
        <begin position="20"/>
        <end position="31"/>
    </location>
</feature>
<dbReference type="InterPro" id="IPR013083">
    <property type="entry name" value="Znf_RING/FYVE/PHD"/>
</dbReference>
<keyword evidence="2 4" id="KW-0863">Zinc-finger</keyword>
<dbReference type="PROSITE" id="PS01359">
    <property type="entry name" value="ZF_PHD_1"/>
    <property type="match status" value="1"/>
</dbReference>
<keyword evidence="9" id="KW-1185">Reference proteome</keyword>
<dbReference type="EMBL" id="RQTK01000614">
    <property type="protein sequence ID" value="RUS77053.1"/>
    <property type="molecule type" value="Genomic_DNA"/>
</dbReference>
<feature type="region of interest" description="Disordered" evidence="5">
    <location>
        <begin position="1302"/>
        <end position="1327"/>
    </location>
</feature>
<dbReference type="Pfam" id="PF23030">
    <property type="entry name" value="SCAF11-like_C"/>
    <property type="match status" value="1"/>
</dbReference>
<feature type="compositionally biased region" description="Polar residues" evidence="5">
    <location>
        <begin position="1919"/>
        <end position="1941"/>
    </location>
</feature>
<comment type="caution">
    <text evidence="8">The sequence shown here is derived from an EMBL/GenBank/DDBJ whole genome shotgun (WGS) entry which is preliminary data.</text>
</comment>
<dbReference type="CDD" id="cd15536">
    <property type="entry name" value="PHD_PHRF1"/>
    <property type="match status" value="1"/>
</dbReference>
<feature type="compositionally biased region" description="Polar residues" evidence="5">
    <location>
        <begin position="581"/>
        <end position="599"/>
    </location>
</feature>
<evidence type="ECO:0000259" key="6">
    <source>
        <dbReference type="PROSITE" id="PS50016"/>
    </source>
</evidence>
<feature type="region of interest" description="Disordered" evidence="5">
    <location>
        <begin position="637"/>
        <end position="693"/>
    </location>
</feature>
<dbReference type="InterPro" id="IPR057031">
    <property type="entry name" value="SFR19-like_C"/>
</dbReference>
<dbReference type="SMART" id="SM00184">
    <property type="entry name" value="RING"/>
    <property type="match status" value="2"/>
</dbReference>
<feature type="domain" description="PHD-type" evidence="6">
    <location>
        <begin position="202"/>
        <end position="252"/>
    </location>
</feature>
<feature type="region of interest" description="Disordered" evidence="5">
    <location>
        <begin position="1074"/>
        <end position="1112"/>
    </location>
</feature>
<feature type="region of interest" description="Disordered" evidence="5">
    <location>
        <begin position="301"/>
        <end position="386"/>
    </location>
</feature>
<feature type="compositionally biased region" description="Basic and acidic residues" evidence="5">
    <location>
        <begin position="1404"/>
        <end position="1442"/>
    </location>
</feature>
<evidence type="ECO:0000313" key="8">
    <source>
        <dbReference type="EMBL" id="RUS77053.1"/>
    </source>
</evidence>
<feature type="region of interest" description="Disordered" evidence="5">
    <location>
        <begin position="579"/>
        <end position="599"/>
    </location>
</feature>
<dbReference type="SUPFAM" id="SSF57903">
    <property type="entry name" value="FYVE/PHD zinc finger"/>
    <property type="match status" value="1"/>
</dbReference>
<reference evidence="8 9" key="1">
    <citation type="submission" date="2019-01" db="EMBL/GenBank/DDBJ databases">
        <title>A draft genome assembly of the solar-powered sea slug Elysia chlorotica.</title>
        <authorList>
            <person name="Cai H."/>
            <person name="Li Q."/>
            <person name="Fang X."/>
            <person name="Li J."/>
            <person name="Curtis N.E."/>
            <person name="Altenburger A."/>
            <person name="Shibata T."/>
            <person name="Feng M."/>
            <person name="Maeda T."/>
            <person name="Schwartz J.A."/>
            <person name="Shigenobu S."/>
            <person name="Lundholm N."/>
            <person name="Nishiyama T."/>
            <person name="Yang H."/>
            <person name="Hasebe M."/>
            <person name="Li S."/>
            <person name="Pierce S.K."/>
            <person name="Wang J."/>
        </authorList>
    </citation>
    <scope>NUCLEOTIDE SEQUENCE [LARGE SCALE GENOMIC DNA]</scope>
    <source>
        <strain evidence="8">EC2010</strain>
        <tissue evidence="8">Whole organism of an adult</tissue>
    </source>
</reference>
<dbReference type="InterPro" id="IPR017907">
    <property type="entry name" value="Znf_RING_CS"/>
</dbReference>
<proteinExistence type="predicted"/>
<dbReference type="Pfam" id="PF00628">
    <property type="entry name" value="PHD"/>
    <property type="match status" value="1"/>
</dbReference>
<feature type="compositionally biased region" description="Basic residues" evidence="5">
    <location>
        <begin position="316"/>
        <end position="369"/>
    </location>
</feature>
<keyword evidence="1" id="KW-0479">Metal-binding</keyword>
<dbReference type="GO" id="GO:0008270">
    <property type="term" value="F:zinc ion binding"/>
    <property type="evidence" value="ECO:0007669"/>
    <property type="project" value="UniProtKB-KW"/>
</dbReference>
<feature type="compositionally biased region" description="Pro residues" evidence="5">
    <location>
        <begin position="1614"/>
        <end position="1632"/>
    </location>
</feature>
<feature type="compositionally biased region" description="Basic and acidic residues" evidence="5">
    <location>
        <begin position="1173"/>
        <end position="1182"/>
    </location>
</feature>
<dbReference type="Proteomes" id="UP000271974">
    <property type="component" value="Unassembled WGS sequence"/>
</dbReference>
<feature type="compositionally biased region" description="Pro residues" evidence="5">
    <location>
        <begin position="1638"/>
        <end position="1647"/>
    </location>
</feature>
<feature type="compositionally biased region" description="Polar residues" evidence="5">
    <location>
        <begin position="658"/>
        <end position="676"/>
    </location>
</feature>
<feature type="region of interest" description="Disordered" evidence="5">
    <location>
        <begin position="1357"/>
        <end position="1850"/>
    </location>
</feature>
<evidence type="ECO:0000259" key="7">
    <source>
        <dbReference type="PROSITE" id="PS50089"/>
    </source>
</evidence>
<feature type="compositionally biased region" description="Basic residues" evidence="5">
    <location>
        <begin position="1485"/>
        <end position="1496"/>
    </location>
</feature>
<feature type="compositionally biased region" description="Basic residues" evidence="5">
    <location>
        <begin position="800"/>
        <end position="810"/>
    </location>
</feature>
<feature type="compositionally biased region" description="Basic residues" evidence="5">
    <location>
        <begin position="1512"/>
        <end position="1521"/>
    </location>
</feature>
<protein>
    <recommendedName>
        <fullName evidence="10">PHD and RING finger domain-containing protein 1</fullName>
    </recommendedName>
</protein>
<evidence type="ECO:0000256" key="1">
    <source>
        <dbReference type="ARBA" id="ARBA00022723"/>
    </source>
</evidence>
<accession>A0A433T650</accession>
<feature type="compositionally biased region" description="Basic and acidic residues" evidence="5">
    <location>
        <begin position="1095"/>
        <end position="1112"/>
    </location>
</feature>
<feature type="compositionally biased region" description="Polar residues" evidence="5">
    <location>
        <begin position="1207"/>
        <end position="1222"/>
    </location>
</feature>
<dbReference type="Gene3D" id="3.30.40.10">
    <property type="entry name" value="Zinc/RING finger domain, C3HC4 (zinc finger)"/>
    <property type="match status" value="2"/>
</dbReference>
<dbReference type="PROSITE" id="PS00518">
    <property type="entry name" value="ZF_RING_1"/>
    <property type="match status" value="1"/>
</dbReference>
<feature type="region of interest" description="Disordered" evidence="5">
    <location>
        <begin position="453"/>
        <end position="497"/>
    </location>
</feature>
<dbReference type="PANTHER" id="PTHR12618:SF20">
    <property type="entry name" value="PHD AND RING FINGER DOMAIN-CONTAINING PROTEIN 1"/>
    <property type="match status" value="1"/>
</dbReference>
<feature type="region of interest" description="Disordered" evidence="5">
    <location>
        <begin position="1902"/>
        <end position="1980"/>
    </location>
</feature>
<feature type="compositionally biased region" description="Low complexity" evidence="5">
    <location>
        <begin position="370"/>
        <end position="386"/>
    </location>
</feature>
<feature type="compositionally biased region" description="Basic and acidic residues" evidence="5">
    <location>
        <begin position="1237"/>
        <end position="1252"/>
    </location>
</feature>
<feature type="compositionally biased region" description="Low complexity" evidence="5">
    <location>
        <begin position="1726"/>
        <end position="1754"/>
    </location>
</feature>
<feature type="compositionally biased region" description="Acidic residues" evidence="5">
    <location>
        <begin position="1260"/>
        <end position="1281"/>
    </location>
</feature>
<feature type="compositionally biased region" description="Basic and acidic residues" evidence="5">
    <location>
        <begin position="1129"/>
        <end position="1164"/>
    </location>
</feature>
<evidence type="ECO:0008006" key="10">
    <source>
        <dbReference type="Google" id="ProtNLM"/>
    </source>
</evidence>
<feature type="compositionally biased region" description="Low complexity" evidence="5">
    <location>
        <begin position="1794"/>
        <end position="1840"/>
    </location>
</feature>
<dbReference type="InterPro" id="IPR019786">
    <property type="entry name" value="Zinc_finger_PHD-type_CS"/>
</dbReference>
<feature type="domain" description="RING-type" evidence="7">
    <location>
        <begin position="122"/>
        <end position="163"/>
    </location>
</feature>
<feature type="compositionally biased region" description="Polar residues" evidence="5">
    <location>
        <begin position="487"/>
        <end position="496"/>
    </location>
</feature>
<evidence type="ECO:0000256" key="4">
    <source>
        <dbReference type="PROSITE-ProRule" id="PRU00175"/>
    </source>
</evidence>
<dbReference type="InterPro" id="IPR011011">
    <property type="entry name" value="Znf_FYVE_PHD"/>
</dbReference>
<feature type="region of interest" description="Disordered" evidence="5">
    <location>
        <begin position="1129"/>
        <end position="1289"/>
    </location>
</feature>
<dbReference type="InterPro" id="IPR019787">
    <property type="entry name" value="Znf_PHD-finger"/>
</dbReference>
<dbReference type="OrthoDB" id="1935339at2759"/>
<dbReference type="InterPro" id="IPR001965">
    <property type="entry name" value="Znf_PHD"/>
</dbReference>
<feature type="compositionally biased region" description="Acidic residues" evidence="5">
    <location>
        <begin position="32"/>
        <end position="102"/>
    </location>
</feature>
<feature type="compositionally biased region" description="Basic residues" evidence="5">
    <location>
        <begin position="1551"/>
        <end position="1565"/>
    </location>
</feature>
<feature type="compositionally biased region" description="Low complexity" evidence="5">
    <location>
        <begin position="1530"/>
        <end position="1539"/>
    </location>
</feature>
<feature type="compositionally biased region" description="Pro residues" evidence="5">
    <location>
        <begin position="1655"/>
        <end position="1666"/>
    </location>
</feature>
<dbReference type="CDD" id="cd16635">
    <property type="entry name" value="mRING-HC-C3HC3D_PHRF1"/>
    <property type="match status" value="1"/>
</dbReference>
<evidence type="ECO:0000256" key="2">
    <source>
        <dbReference type="ARBA" id="ARBA00022771"/>
    </source>
</evidence>
<evidence type="ECO:0000256" key="3">
    <source>
        <dbReference type="ARBA" id="ARBA00022833"/>
    </source>
</evidence>